<evidence type="ECO:0008006" key="3">
    <source>
        <dbReference type="Google" id="ProtNLM"/>
    </source>
</evidence>
<evidence type="ECO:0000313" key="1">
    <source>
        <dbReference type="EMBL" id="NHZ81850.1"/>
    </source>
</evidence>
<dbReference type="InterPro" id="IPR031856">
    <property type="entry name" value="YdaS_toxin-like"/>
</dbReference>
<name>A0ABX0NJK6_9BURK</name>
<organism evidence="1 2">
    <name type="scientific">Massilia frigida</name>
    <dbReference type="NCBI Taxonomy" id="2609281"/>
    <lineage>
        <taxon>Bacteria</taxon>
        <taxon>Pseudomonadati</taxon>
        <taxon>Pseudomonadota</taxon>
        <taxon>Betaproteobacteria</taxon>
        <taxon>Burkholderiales</taxon>
        <taxon>Oxalobacteraceae</taxon>
        <taxon>Telluria group</taxon>
        <taxon>Massilia</taxon>
    </lineage>
</organism>
<dbReference type="EMBL" id="WHJG01000025">
    <property type="protein sequence ID" value="NHZ81850.1"/>
    <property type="molecule type" value="Genomic_DNA"/>
</dbReference>
<dbReference type="Proteomes" id="UP000621455">
    <property type="component" value="Unassembled WGS sequence"/>
</dbReference>
<dbReference type="InterPro" id="IPR010982">
    <property type="entry name" value="Lambda_DNA-bd_dom_sf"/>
</dbReference>
<evidence type="ECO:0000313" key="2">
    <source>
        <dbReference type="Proteomes" id="UP000621455"/>
    </source>
</evidence>
<proteinExistence type="predicted"/>
<reference evidence="1 2" key="1">
    <citation type="submission" date="2019-10" db="EMBL/GenBank/DDBJ databases">
        <title>Taxonomy of Antarctic Massilia spp.: description of Massilia rubra sp. nov., Massilia aquatica sp. nov., Massilia mucilaginosa sp. nov., Massilia frigida sp. nov. isolated from streams, lakes and regoliths.</title>
        <authorList>
            <person name="Holochova P."/>
            <person name="Sedlacek I."/>
            <person name="Kralova S."/>
            <person name="Maslanova I."/>
            <person name="Busse H.-J."/>
            <person name="Stankova E."/>
            <person name="Vrbovska V."/>
            <person name="Kovarovic V."/>
            <person name="Bartak M."/>
            <person name="Svec P."/>
            <person name="Pantucek R."/>
        </authorList>
    </citation>
    <scope>NUCLEOTIDE SEQUENCE [LARGE SCALE GENOMIC DNA]</scope>
    <source>
        <strain evidence="1 2">CCM 8695</strain>
    </source>
</reference>
<accession>A0ABX0NJK6</accession>
<sequence>MFVPLKNIFRVGVFSCKMVVLRTRATFMNTVFIAPSGIADAVIAAGTQSILASQLGVTQQVVSKWLRRGWVPLRRASEIEARFKIARARLVNPKIMMLLSDATDSR</sequence>
<dbReference type="Gene3D" id="1.10.260.40">
    <property type="entry name" value="lambda repressor-like DNA-binding domains"/>
    <property type="match status" value="1"/>
</dbReference>
<comment type="caution">
    <text evidence="1">The sequence shown here is derived from an EMBL/GenBank/DDBJ whole genome shotgun (WGS) entry which is preliminary data.</text>
</comment>
<protein>
    <recommendedName>
        <fullName evidence="3">Helix-turn-helix domain-containing protein</fullName>
    </recommendedName>
</protein>
<gene>
    <name evidence="1" type="ORF">F2P44_21595</name>
</gene>
<dbReference type="Pfam" id="PF15943">
    <property type="entry name" value="YdaS_toxin"/>
    <property type="match status" value="1"/>
</dbReference>
<dbReference type="SUPFAM" id="SSF47413">
    <property type="entry name" value="lambda repressor-like DNA-binding domains"/>
    <property type="match status" value="1"/>
</dbReference>
<keyword evidence="2" id="KW-1185">Reference proteome</keyword>